<reference evidence="3" key="2">
    <citation type="submission" date="2022-01" db="EMBL/GenBank/DDBJ databases">
        <authorList>
            <person name="Yamashiro T."/>
            <person name="Shiraishi A."/>
            <person name="Satake H."/>
            <person name="Nakayama K."/>
        </authorList>
    </citation>
    <scope>NUCLEOTIDE SEQUENCE</scope>
</reference>
<protein>
    <submittedName>
        <fullName evidence="3">Reverse transcriptase domain-containing protein</fullName>
    </submittedName>
</protein>
<evidence type="ECO:0000259" key="2">
    <source>
        <dbReference type="Pfam" id="PF03732"/>
    </source>
</evidence>
<feature type="compositionally biased region" description="Low complexity" evidence="1">
    <location>
        <begin position="168"/>
        <end position="193"/>
    </location>
</feature>
<evidence type="ECO:0000313" key="3">
    <source>
        <dbReference type="EMBL" id="GJT90719.1"/>
    </source>
</evidence>
<comment type="caution">
    <text evidence="3">The sequence shown here is derived from an EMBL/GenBank/DDBJ whole genome shotgun (WGS) entry which is preliminary data.</text>
</comment>
<feature type="region of interest" description="Disordered" evidence="1">
    <location>
        <begin position="520"/>
        <end position="557"/>
    </location>
</feature>
<reference evidence="3" key="1">
    <citation type="journal article" date="2022" name="Int. J. Mol. Sci.">
        <title>Draft Genome of Tanacetum Coccineum: Genomic Comparison of Closely Related Tanacetum-Family Plants.</title>
        <authorList>
            <person name="Yamashiro T."/>
            <person name="Shiraishi A."/>
            <person name="Nakayama K."/>
            <person name="Satake H."/>
        </authorList>
    </citation>
    <scope>NUCLEOTIDE SEQUENCE</scope>
</reference>
<evidence type="ECO:0000313" key="4">
    <source>
        <dbReference type="Proteomes" id="UP001151760"/>
    </source>
</evidence>
<dbReference type="InterPro" id="IPR032567">
    <property type="entry name" value="RTL1-rel"/>
</dbReference>
<evidence type="ECO:0000256" key="1">
    <source>
        <dbReference type="SAM" id="MobiDB-lite"/>
    </source>
</evidence>
<feature type="domain" description="Retrotransposon gag" evidence="2">
    <location>
        <begin position="684"/>
        <end position="754"/>
    </location>
</feature>
<dbReference type="PANTHER" id="PTHR15503:SF45">
    <property type="entry name" value="RNA-DIRECTED DNA POLYMERASE HOMOLOG"/>
    <property type="match status" value="1"/>
</dbReference>
<name>A0ABQ5HTI5_9ASTR</name>
<feature type="region of interest" description="Disordered" evidence="1">
    <location>
        <begin position="795"/>
        <end position="821"/>
    </location>
</feature>
<keyword evidence="4" id="KW-1185">Reference proteome</keyword>
<keyword evidence="3" id="KW-0695">RNA-directed DNA polymerase</keyword>
<dbReference type="InterPro" id="IPR005162">
    <property type="entry name" value="Retrotrans_gag_dom"/>
</dbReference>
<feature type="region of interest" description="Disordered" evidence="1">
    <location>
        <begin position="154"/>
        <end position="198"/>
    </location>
</feature>
<gene>
    <name evidence="3" type="ORF">Tco_1079564</name>
</gene>
<organism evidence="3 4">
    <name type="scientific">Tanacetum coccineum</name>
    <dbReference type="NCBI Taxonomy" id="301880"/>
    <lineage>
        <taxon>Eukaryota</taxon>
        <taxon>Viridiplantae</taxon>
        <taxon>Streptophyta</taxon>
        <taxon>Embryophyta</taxon>
        <taxon>Tracheophyta</taxon>
        <taxon>Spermatophyta</taxon>
        <taxon>Magnoliopsida</taxon>
        <taxon>eudicotyledons</taxon>
        <taxon>Gunneridae</taxon>
        <taxon>Pentapetalae</taxon>
        <taxon>asterids</taxon>
        <taxon>campanulids</taxon>
        <taxon>Asterales</taxon>
        <taxon>Asteraceae</taxon>
        <taxon>Asteroideae</taxon>
        <taxon>Anthemideae</taxon>
        <taxon>Anthemidinae</taxon>
        <taxon>Tanacetum</taxon>
    </lineage>
</organism>
<feature type="compositionally biased region" description="Basic and acidic residues" evidence="1">
    <location>
        <begin position="795"/>
        <end position="806"/>
    </location>
</feature>
<dbReference type="Pfam" id="PF03732">
    <property type="entry name" value="Retrotrans_gag"/>
    <property type="match status" value="1"/>
</dbReference>
<dbReference type="GO" id="GO:0003964">
    <property type="term" value="F:RNA-directed DNA polymerase activity"/>
    <property type="evidence" value="ECO:0007669"/>
    <property type="project" value="UniProtKB-KW"/>
</dbReference>
<accession>A0ABQ5HTI5</accession>
<dbReference type="CDD" id="cd00303">
    <property type="entry name" value="retropepsin_like"/>
    <property type="match status" value="1"/>
</dbReference>
<sequence length="966" mass="108105">MAFSVISISSDSSKERVGMSTARVILFGTILTTIPSIAPTVDLPVIHDDTPLIPTDTPTISLIDPYEVTVARGRSRVAARSSPPSSPIRQILPVQPGLPRRPAILVLPKQPIFVGRLYCTQPNRVLKMLTARKRVGPLPTHRLALRYPVDYSSSDHFTSNDSSRDSPSDSSSKISSNSYSDTSSDSSSRHSSSGYAISDSPYDSPTAIFAGASRKRCRSPTLSVPVASPVPGALSPVRTDLLLPCKRIRYSDSETDFQVSSEEGYVLYVPREIGLGVDVEDSYEPYNEPDIDPDVQANINACIAFSDDIAARGTDVRVEIGTAAKEEAESSARGTIEIEVDRVTHPVISDDIVEHVREDFLELVSANESLEVMQRGLDVVMQELYDHMVEISVHRVRVIESRDNRRLRGMLDVERQRVNHLRRSMSYVQKDLRQIRRFRFYDRVRFGRLETYARRHLDPTLENRDVIDYIRCYEICFPIIYVMITMPTATRSGMTQDAINELISKRVEEALKAYDAARNPRTETEMENDQQDDNVKVNGNNGNGNGNGNENPNVNNEGVVPVTRERTYQDFVKCQPLNFKGTEGVVCLTSWFEKMETIFHISNCPPMYQVKYASCTLLDGALTWWNSHKRTVGRDEHGTILAPTGIVPGIKNRYQFGTVLVRFRYRTGYKESVPVRDGTGAAYAMTWKALMKLMTEVYCPRNEIQKMETELWNLTVKGNDLTAYNQRFQELTLLCTKMVPKEEDQVEKYIGGLPDNIQGNVIAAEPVRLQDAIHIANNLMDQKLNGYTMKNAENKRRFDNNSRDNHGQQQPFKRQNVHGQNVARADMVGNHVERRGYTGALPYCSKNECPKLRNQNRGNKKGNKSGNNEAKARAYAIGGGGANPDSNVVTGTFLLNNRYATMLFDSGADESFVSTTFSSLLDIIPSTLDVSYAVELADGIILETNVILRGCTLGLLGHPFDIDLMC</sequence>
<dbReference type="EMBL" id="BQNB010019948">
    <property type="protein sequence ID" value="GJT90719.1"/>
    <property type="molecule type" value="Genomic_DNA"/>
</dbReference>
<dbReference type="Proteomes" id="UP001151760">
    <property type="component" value="Unassembled WGS sequence"/>
</dbReference>
<feature type="compositionally biased region" description="Polar residues" evidence="1">
    <location>
        <begin position="807"/>
        <end position="819"/>
    </location>
</feature>
<dbReference type="Pfam" id="PF08284">
    <property type="entry name" value="RVP_2"/>
    <property type="match status" value="1"/>
</dbReference>
<dbReference type="PANTHER" id="PTHR15503">
    <property type="entry name" value="LDOC1 RELATED"/>
    <property type="match status" value="1"/>
</dbReference>
<keyword evidence="3" id="KW-0548">Nucleotidyltransferase</keyword>
<feature type="compositionally biased region" description="Low complexity" evidence="1">
    <location>
        <begin position="548"/>
        <end position="557"/>
    </location>
</feature>
<proteinExistence type="predicted"/>
<keyword evidence="3" id="KW-0808">Transferase</keyword>